<proteinExistence type="predicted"/>
<dbReference type="Gene3D" id="3.20.20.150">
    <property type="entry name" value="Divalent-metal-dependent TIM barrel enzymes"/>
    <property type="match status" value="1"/>
</dbReference>
<dbReference type="PROSITE" id="PS51318">
    <property type="entry name" value="TAT"/>
    <property type="match status" value="1"/>
</dbReference>
<reference evidence="2" key="1">
    <citation type="submission" date="2021-01" db="EMBL/GenBank/DDBJ databases">
        <title>Modified the classification status of verrucomicrobia.</title>
        <authorList>
            <person name="Feng X."/>
        </authorList>
    </citation>
    <scope>NUCLEOTIDE SEQUENCE</scope>
    <source>
        <strain evidence="2">5K15</strain>
    </source>
</reference>
<dbReference type="InterPro" id="IPR013022">
    <property type="entry name" value="Xyl_isomerase-like_TIM-brl"/>
</dbReference>
<dbReference type="PANTHER" id="PTHR12110:SF53">
    <property type="entry name" value="BLR5974 PROTEIN"/>
    <property type="match status" value="1"/>
</dbReference>
<dbReference type="InterPro" id="IPR050312">
    <property type="entry name" value="IolE/XylAMocC-like"/>
</dbReference>
<gene>
    <name evidence="2" type="ORF">JIN83_14025</name>
</gene>
<sequence>MNHSRRGFLKTTLAATAAITGSQLPGCADRPKDAETKPGGDRFQLSLAEWSLHRTIRKGELKNIDFPRYAKEKFGIHGVEYVNSFFKQQAKDMAYLKDLKGRADSEGVRNVLIMCDGEGQLGAKQEKARLQTVENHKKWVEAAKFLGCHSIRVNAGGPGSREELAKQVIDGLTRLSTFAKDFDINVIVENHGGLSSDGAWLADVLKTVGMDNCGALPDFGNFHQYDRYQGIKDLMPYAKGVSAKSREFNAEGDEVQTDYLKAMKLVAEAGYEGYVGIEYEGKTLSEHDGIVATKKLLERVFPQV</sequence>
<dbReference type="PANTHER" id="PTHR12110">
    <property type="entry name" value="HYDROXYPYRUVATE ISOMERASE"/>
    <property type="match status" value="1"/>
</dbReference>
<organism evidence="2 3">
    <name type="scientific">Oceaniferula flava</name>
    <dbReference type="NCBI Taxonomy" id="2800421"/>
    <lineage>
        <taxon>Bacteria</taxon>
        <taxon>Pseudomonadati</taxon>
        <taxon>Verrucomicrobiota</taxon>
        <taxon>Verrucomicrobiia</taxon>
        <taxon>Verrucomicrobiales</taxon>
        <taxon>Verrucomicrobiaceae</taxon>
        <taxon>Oceaniferula</taxon>
    </lineage>
</organism>
<dbReference type="Proteomes" id="UP000634206">
    <property type="component" value="Unassembled WGS sequence"/>
</dbReference>
<keyword evidence="2" id="KW-0413">Isomerase</keyword>
<feature type="domain" description="Xylose isomerase-like TIM barrel" evidence="1">
    <location>
        <begin position="73"/>
        <end position="293"/>
    </location>
</feature>
<evidence type="ECO:0000313" key="3">
    <source>
        <dbReference type="Proteomes" id="UP000634206"/>
    </source>
</evidence>
<protein>
    <submittedName>
        <fullName evidence="2">Sugar phosphate isomerase/epimerase</fullName>
    </submittedName>
</protein>
<dbReference type="EMBL" id="JAENIG010000010">
    <property type="protein sequence ID" value="MBK1856087.1"/>
    <property type="molecule type" value="Genomic_DNA"/>
</dbReference>
<dbReference type="Pfam" id="PF01261">
    <property type="entry name" value="AP_endonuc_2"/>
    <property type="match status" value="1"/>
</dbReference>
<keyword evidence="3" id="KW-1185">Reference proteome</keyword>
<comment type="caution">
    <text evidence="2">The sequence shown here is derived from an EMBL/GenBank/DDBJ whole genome shotgun (WGS) entry which is preliminary data.</text>
</comment>
<dbReference type="SUPFAM" id="SSF51658">
    <property type="entry name" value="Xylose isomerase-like"/>
    <property type="match status" value="1"/>
</dbReference>
<evidence type="ECO:0000313" key="2">
    <source>
        <dbReference type="EMBL" id="MBK1856087.1"/>
    </source>
</evidence>
<evidence type="ECO:0000259" key="1">
    <source>
        <dbReference type="Pfam" id="PF01261"/>
    </source>
</evidence>
<name>A0AAE2SEV0_9BACT</name>
<dbReference type="InterPro" id="IPR006311">
    <property type="entry name" value="TAT_signal"/>
</dbReference>
<accession>A0AAE2SEV0</accession>
<dbReference type="GO" id="GO:0016853">
    <property type="term" value="F:isomerase activity"/>
    <property type="evidence" value="ECO:0007669"/>
    <property type="project" value="UniProtKB-KW"/>
</dbReference>
<dbReference type="InterPro" id="IPR036237">
    <property type="entry name" value="Xyl_isomerase-like_sf"/>
</dbReference>
<dbReference type="AlphaFoldDB" id="A0AAE2SEV0"/>
<dbReference type="RefSeq" id="WP_309490701.1">
    <property type="nucleotide sequence ID" value="NZ_JAENIG010000010.1"/>
</dbReference>